<proteinExistence type="predicted"/>
<dbReference type="Pfam" id="PF12833">
    <property type="entry name" value="HTH_18"/>
    <property type="match status" value="1"/>
</dbReference>
<comment type="caution">
    <text evidence="5">The sequence shown here is derived from an EMBL/GenBank/DDBJ whole genome shotgun (WGS) entry which is preliminary data.</text>
</comment>
<dbReference type="Gene3D" id="1.10.10.60">
    <property type="entry name" value="Homeodomain-like"/>
    <property type="match status" value="2"/>
</dbReference>
<evidence type="ECO:0000259" key="4">
    <source>
        <dbReference type="PROSITE" id="PS01124"/>
    </source>
</evidence>
<dbReference type="Proteomes" id="UP001264519">
    <property type="component" value="Unassembled WGS sequence"/>
</dbReference>
<keyword evidence="3" id="KW-0804">Transcription</keyword>
<dbReference type="PANTHER" id="PTHR46796:SF6">
    <property type="entry name" value="ARAC SUBFAMILY"/>
    <property type="match status" value="1"/>
</dbReference>
<evidence type="ECO:0000256" key="3">
    <source>
        <dbReference type="ARBA" id="ARBA00023163"/>
    </source>
</evidence>
<dbReference type="PROSITE" id="PS01124">
    <property type="entry name" value="HTH_ARAC_FAMILY_2"/>
    <property type="match status" value="1"/>
</dbReference>
<evidence type="ECO:0000256" key="2">
    <source>
        <dbReference type="ARBA" id="ARBA00023125"/>
    </source>
</evidence>
<dbReference type="SUPFAM" id="SSF46689">
    <property type="entry name" value="Homeodomain-like"/>
    <property type="match status" value="2"/>
</dbReference>
<keyword evidence="6" id="KW-1185">Reference proteome</keyword>
<dbReference type="InterPro" id="IPR018062">
    <property type="entry name" value="HTH_AraC-typ_CS"/>
</dbReference>
<feature type="domain" description="HTH araC/xylS-type" evidence="4">
    <location>
        <begin position="247"/>
        <end position="345"/>
    </location>
</feature>
<accession>A0ABU1G185</accession>
<dbReference type="InterPro" id="IPR009057">
    <property type="entry name" value="Homeodomain-like_sf"/>
</dbReference>
<name>A0ABU1G185_9GAMM</name>
<dbReference type="PANTHER" id="PTHR46796">
    <property type="entry name" value="HTH-TYPE TRANSCRIPTIONAL ACTIVATOR RHAS-RELATED"/>
    <property type="match status" value="1"/>
</dbReference>
<dbReference type="PROSITE" id="PS00041">
    <property type="entry name" value="HTH_ARAC_FAMILY_1"/>
    <property type="match status" value="1"/>
</dbReference>
<dbReference type="InterPro" id="IPR018060">
    <property type="entry name" value="HTH_AraC"/>
</dbReference>
<sequence length="350" mass="39161">MNARHPAPSIASPPDDRAAAVLARRVVLTELVEDDRRQAIVARNADPRRVLVSGRFLSERYASGLCVEAGHSEEMTDAQIVATAPPGLFLTVVLNGEVHFGFDGEAYVLRSPRNSEPGGHRAMAVNLRRQATFRRRVRRGERGLSKVHIRVRSEWFARGDSATLQRLNARLLGHHLAKAYWQPSSQALALCERILALRDEPDALLRSLRAETLATQVLCQFIEDLLQEAPAPADACPPAPRKEEPLAIAMAFLETHLHCDLRLEEVARAAAMSVSALQRRFKRETGITVFDYVRQRRLEKVRDALRQDNLSISEAAYMAGYNHTSNFITAFKRRFGMTPGDMIDNDSHSL</sequence>
<dbReference type="SMART" id="SM00342">
    <property type="entry name" value="HTH_ARAC"/>
    <property type="match status" value="1"/>
</dbReference>
<dbReference type="RefSeq" id="WP_309652309.1">
    <property type="nucleotide sequence ID" value="NZ_JARWAK010000005.1"/>
</dbReference>
<evidence type="ECO:0000313" key="6">
    <source>
        <dbReference type="Proteomes" id="UP001264519"/>
    </source>
</evidence>
<evidence type="ECO:0000313" key="5">
    <source>
        <dbReference type="EMBL" id="MDR5866713.1"/>
    </source>
</evidence>
<evidence type="ECO:0000256" key="1">
    <source>
        <dbReference type="ARBA" id="ARBA00023015"/>
    </source>
</evidence>
<dbReference type="EMBL" id="JARWAK010000005">
    <property type="protein sequence ID" value="MDR5866713.1"/>
    <property type="molecule type" value="Genomic_DNA"/>
</dbReference>
<reference evidence="5 6" key="1">
    <citation type="submission" date="2023-04" db="EMBL/GenBank/DDBJ databases">
        <title>A long-awaited taxogenomic arrangement of the family Halomonadaceae.</title>
        <authorList>
            <person name="De La Haba R."/>
            <person name="Chuvochina M."/>
            <person name="Wittouck S."/>
            <person name="Arahal D.R."/>
            <person name="Sanchez-Porro C."/>
            <person name="Hugenholtz P."/>
            <person name="Ventosa A."/>
        </authorList>
    </citation>
    <scope>NUCLEOTIDE SEQUENCE [LARGE SCALE GENOMIC DNA]</scope>
    <source>
        <strain evidence="5 6">DSM 23530</strain>
    </source>
</reference>
<protein>
    <submittedName>
        <fullName evidence="5">Helix-turn-helix transcriptional regulator</fullName>
    </submittedName>
</protein>
<dbReference type="InterPro" id="IPR050204">
    <property type="entry name" value="AraC_XylS_family_regulators"/>
</dbReference>
<organism evidence="5 6">
    <name type="scientific">Halomonas koreensis</name>
    <dbReference type="NCBI Taxonomy" id="245385"/>
    <lineage>
        <taxon>Bacteria</taxon>
        <taxon>Pseudomonadati</taxon>
        <taxon>Pseudomonadota</taxon>
        <taxon>Gammaproteobacteria</taxon>
        <taxon>Oceanospirillales</taxon>
        <taxon>Halomonadaceae</taxon>
        <taxon>Halomonas</taxon>
    </lineage>
</organism>
<keyword evidence="1" id="KW-0805">Transcription regulation</keyword>
<gene>
    <name evidence="5" type="ORF">QC818_07960</name>
</gene>
<keyword evidence="2" id="KW-0238">DNA-binding</keyword>